<gene>
    <name evidence="2" type="ORF">AXF14_08130</name>
</gene>
<dbReference type="KEGG" id="ard:AXF14_08130"/>
<feature type="compositionally biased region" description="Basic and acidic residues" evidence="1">
    <location>
        <begin position="44"/>
        <end position="55"/>
    </location>
</feature>
<evidence type="ECO:0000313" key="3">
    <source>
        <dbReference type="Proteomes" id="UP000065220"/>
    </source>
</evidence>
<sequence>MTGSSPPTARIPSSARSGGTRRWRSVSGGPATTSTSTPSSRSAGRRDGLRPEAGDGRLTARQATVWGPDDGLADAFATALLLGGRDAAGAFEELRASDEEPDRPSRWGAYVVENDRAWRLGETDALVAPRLDGVG</sequence>
<dbReference type="RefSeq" id="WP_067942370.1">
    <property type="nucleotide sequence ID" value="NZ_CAUHMM010000246.1"/>
</dbReference>
<dbReference type="AlphaFoldDB" id="A0A109W2S5"/>
<organism evidence="2 3">
    <name type="scientific">Actinomyces radicidentis</name>
    <dbReference type="NCBI Taxonomy" id="111015"/>
    <lineage>
        <taxon>Bacteria</taxon>
        <taxon>Bacillati</taxon>
        <taxon>Actinomycetota</taxon>
        <taxon>Actinomycetes</taxon>
        <taxon>Actinomycetales</taxon>
        <taxon>Actinomycetaceae</taxon>
        <taxon>Actinomyces</taxon>
    </lineage>
</organism>
<accession>A0A109W2S5</accession>
<reference evidence="3" key="1">
    <citation type="submission" date="2016-02" db="EMBL/GenBank/DDBJ databases">
        <authorList>
            <person name="Holder M.E."/>
            <person name="Ajami N.J."/>
            <person name="Petrosino J.F."/>
        </authorList>
    </citation>
    <scope>NUCLEOTIDE SEQUENCE [LARGE SCALE GENOMIC DNA]</scope>
    <source>
        <strain evidence="3">CCUG 36733</strain>
    </source>
</reference>
<feature type="compositionally biased region" description="Low complexity" evidence="1">
    <location>
        <begin position="27"/>
        <end position="42"/>
    </location>
</feature>
<keyword evidence="3" id="KW-1185">Reference proteome</keyword>
<feature type="region of interest" description="Disordered" evidence="1">
    <location>
        <begin position="1"/>
        <end position="62"/>
    </location>
</feature>
<dbReference type="EMBL" id="CP014228">
    <property type="protein sequence ID" value="AMD87556.1"/>
    <property type="molecule type" value="Genomic_DNA"/>
</dbReference>
<dbReference type="Proteomes" id="UP000065220">
    <property type="component" value="Chromosome"/>
</dbReference>
<evidence type="ECO:0000256" key="1">
    <source>
        <dbReference type="SAM" id="MobiDB-lite"/>
    </source>
</evidence>
<protein>
    <submittedName>
        <fullName evidence="2">Uncharacterized protein</fullName>
    </submittedName>
</protein>
<proteinExistence type="predicted"/>
<evidence type="ECO:0000313" key="2">
    <source>
        <dbReference type="EMBL" id="AMD87556.1"/>
    </source>
</evidence>
<name>A0A109W2S5_ACTRD</name>